<dbReference type="EMBL" id="WNZX01000005">
    <property type="protein sequence ID" value="MUG70628.1"/>
    <property type="molecule type" value="Genomic_DNA"/>
</dbReference>
<accession>A0A7X2ZAG5</accession>
<proteinExistence type="predicted"/>
<dbReference type="Proteomes" id="UP000450917">
    <property type="component" value="Unassembled WGS sequence"/>
</dbReference>
<keyword evidence="2" id="KW-1185">Reference proteome</keyword>
<name>A0A7X2ZAG5_9BACL</name>
<protein>
    <submittedName>
        <fullName evidence="1">Uncharacterized protein</fullName>
    </submittedName>
</protein>
<reference evidence="1 2" key="1">
    <citation type="submission" date="2019-11" db="EMBL/GenBank/DDBJ databases">
        <title>Draft genome sequences of five Paenibacillus species of dairy origin.</title>
        <authorList>
            <person name="Olajide A.M."/>
            <person name="Chen S."/>
            <person name="Lapointe G."/>
        </authorList>
    </citation>
    <scope>NUCLEOTIDE SEQUENCE [LARGE SCALE GENOMIC DNA]</scope>
    <source>
        <strain evidence="1 2">2CS3</strain>
    </source>
</reference>
<dbReference type="AlphaFoldDB" id="A0A7X2ZAG5"/>
<gene>
    <name evidence="1" type="ORF">GNP93_08035</name>
</gene>
<evidence type="ECO:0000313" key="1">
    <source>
        <dbReference type="EMBL" id="MUG70628.1"/>
    </source>
</evidence>
<organism evidence="1 2">
    <name type="scientific">Paenibacillus validus</name>
    <dbReference type="NCBI Taxonomy" id="44253"/>
    <lineage>
        <taxon>Bacteria</taxon>
        <taxon>Bacillati</taxon>
        <taxon>Bacillota</taxon>
        <taxon>Bacilli</taxon>
        <taxon>Bacillales</taxon>
        <taxon>Paenibacillaceae</taxon>
        <taxon>Paenibacillus</taxon>
    </lineage>
</organism>
<comment type="caution">
    <text evidence="1">The sequence shown here is derived from an EMBL/GenBank/DDBJ whole genome shotgun (WGS) entry which is preliminary data.</text>
</comment>
<sequence>MCNEEEELEVEVKVFIEYKIVSEKRDTFMQLLPDLKRNTDEHGGREYKIYEGTDQPNLIVEEFLIADIGRYQMIKTERLNPDSPFWNKHHEHIVGGANKLHIWAFKTLK</sequence>
<evidence type="ECO:0000313" key="2">
    <source>
        <dbReference type="Proteomes" id="UP000450917"/>
    </source>
</evidence>